<feature type="compositionally biased region" description="Polar residues" evidence="6">
    <location>
        <begin position="159"/>
        <end position="170"/>
    </location>
</feature>
<dbReference type="GO" id="GO:0008270">
    <property type="term" value="F:zinc ion binding"/>
    <property type="evidence" value="ECO:0007669"/>
    <property type="project" value="UniProtKB-KW"/>
</dbReference>
<evidence type="ECO:0000256" key="6">
    <source>
        <dbReference type="SAM" id="MobiDB-lite"/>
    </source>
</evidence>
<feature type="compositionally biased region" description="Polar residues" evidence="6">
    <location>
        <begin position="363"/>
        <end position="375"/>
    </location>
</feature>
<reference evidence="8" key="2">
    <citation type="submission" date="2021-03" db="UniProtKB">
        <authorList>
            <consortium name="EnsemblPlants"/>
        </authorList>
    </citation>
    <scope>IDENTIFICATION</scope>
</reference>
<dbReference type="EnsemblPlants" id="evm.model.01.1713">
    <property type="protein sequence ID" value="cds.evm.model.01.1713"/>
    <property type="gene ID" value="evm.TU.01.1713"/>
</dbReference>
<dbReference type="PANTHER" id="PTHR31973">
    <property type="entry name" value="POLYPROTEIN, PUTATIVE-RELATED"/>
    <property type="match status" value="1"/>
</dbReference>
<keyword evidence="3" id="KW-0862">Zinc</keyword>
<evidence type="ECO:0000313" key="8">
    <source>
        <dbReference type="EnsemblPlants" id="cds.evm.model.01.1713"/>
    </source>
</evidence>
<evidence type="ECO:0000259" key="7">
    <source>
        <dbReference type="PROSITE" id="PS50966"/>
    </source>
</evidence>
<accession>A0A803NI84</accession>
<dbReference type="SMART" id="SM00575">
    <property type="entry name" value="ZnF_PMZ"/>
    <property type="match status" value="1"/>
</dbReference>
<organism evidence="8 9">
    <name type="scientific">Cannabis sativa</name>
    <name type="common">Hemp</name>
    <name type="synonym">Marijuana</name>
    <dbReference type="NCBI Taxonomy" id="3483"/>
    <lineage>
        <taxon>Eukaryota</taxon>
        <taxon>Viridiplantae</taxon>
        <taxon>Streptophyta</taxon>
        <taxon>Embryophyta</taxon>
        <taxon>Tracheophyta</taxon>
        <taxon>Spermatophyta</taxon>
        <taxon>Magnoliopsida</taxon>
        <taxon>eudicotyledons</taxon>
        <taxon>Gunneridae</taxon>
        <taxon>Pentapetalae</taxon>
        <taxon>rosids</taxon>
        <taxon>fabids</taxon>
        <taxon>Rosales</taxon>
        <taxon>Cannabaceae</taxon>
        <taxon>Cannabis</taxon>
    </lineage>
</organism>
<feature type="domain" description="SWIM-type" evidence="7">
    <location>
        <begin position="6"/>
        <end position="38"/>
    </location>
</feature>
<keyword evidence="1" id="KW-0479">Metal-binding</keyword>
<reference evidence="8" key="1">
    <citation type="submission" date="2018-11" db="EMBL/GenBank/DDBJ databases">
        <authorList>
            <person name="Grassa J C."/>
        </authorList>
    </citation>
    <scope>NUCLEOTIDE SEQUENCE [LARGE SCALE GENOMIC DNA]</scope>
</reference>
<dbReference type="Proteomes" id="UP000596661">
    <property type="component" value="Chromosome 1"/>
</dbReference>
<feature type="coiled-coil region" evidence="5">
    <location>
        <begin position="262"/>
        <end position="317"/>
    </location>
</feature>
<keyword evidence="9" id="KW-1185">Reference proteome</keyword>
<evidence type="ECO:0000256" key="5">
    <source>
        <dbReference type="SAM" id="Coils"/>
    </source>
</evidence>
<dbReference type="PROSITE" id="PS50966">
    <property type="entry name" value="ZF_SWIM"/>
    <property type="match status" value="1"/>
</dbReference>
<feature type="region of interest" description="Disordered" evidence="6">
    <location>
        <begin position="155"/>
        <end position="181"/>
    </location>
</feature>
<dbReference type="InterPro" id="IPR007527">
    <property type="entry name" value="Znf_SWIM"/>
</dbReference>
<proteinExistence type="predicted"/>
<dbReference type="InterPro" id="IPR006564">
    <property type="entry name" value="Znf_PMZ"/>
</dbReference>
<sequence length="398" mass="45384">MYRSMYSVDLNSWVCSCRRWELTGIPCSHVVTAVWHNKQQPELYVSKWYTKEFYMKAYSHQIFPLRNQEEWPRSGKIGMQSPINKKTARQRKSNQGIPELMKETTILHLKLPLVLQPNKEVHKKLMNNFRLGFEVVFSSFLIEFVAELVEEALKKRNGDSSCQTPSTKRSQGGEAPSKEKLPAGETSLIAAVLSSEAKKGKDMLQYYLDRSLPEVSNQLSGADNEFSLQLVMDGVLKEVARLLAANNWVKELMKEIQEMASTAHLEADNEALLKEVNALKDERESLRTLLSKLEEDIKTRQTREEELLKEVESLEKAALEVFYKFWKANPSGNFDYLRDSKEAYLNSYVGQAAKENLEAANSRVPTDQSTETLAVQNVEPPTPTDQVDPYKELGTPPV</sequence>
<feature type="region of interest" description="Disordered" evidence="6">
    <location>
        <begin position="361"/>
        <end position="398"/>
    </location>
</feature>
<evidence type="ECO:0000256" key="2">
    <source>
        <dbReference type="ARBA" id="ARBA00022771"/>
    </source>
</evidence>
<keyword evidence="2 4" id="KW-0863">Zinc-finger</keyword>
<name>A0A803NI84_CANSA</name>
<keyword evidence="5" id="KW-0175">Coiled coil</keyword>
<protein>
    <recommendedName>
        <fullName evidence="7">SWIM-type domain-containing protein</fullName>
    </recommendedName>
</protein>
<evidence type="ECO:0000256" key="3">
    <source>
        <dbReference type="ARBA" id="ARBA00022833"/>
    </source>
</evidence>
<dbReference type="AlphaFoldDB" id="A0A803NI84"/>
<dbReference type="Gramene" id="evm.model.01.1713">
    <property type="protein sequence ID" value="cds.evm.model.01.1713"/>
    <property type="gene ID" value="evm.TU.01.1713"/>
</dbReference>
<feature type="region of interest" description="Disordered" evidence="6">
    <location>
        <begin position="74"/>
        <end position="96"/>
    </location>
</feature>
<dbReference type="PANTHER" id="PTHR31973:SF187">
    <property type="entry name" value="MUTATOR TRANSPOSASE MUDRA PROTEIN"/>
    <property type="match status" value="1"/>
</dbReference>
<evidence type="ECO:0000313" key="9">
    <source>
        <dbReference type="Proteomes" id="UP000596661"/>
    </source>
</evidence>
<dbReference type="EMBL" id="UZAU01000042">
    <property type="status" value="NOT_ANNOTATED_CDS"/>
    <property type="molecule type" value="Genomic_DNA"/>
</dbReference>
<evidence type="ECO:0000256" key="1">
    <source>
        <dbReference type="ARBA" id="ARBA00022723"/>
    </source>
</evidence>
<evidence type="ECO:0000256" key="4">
    <source>
        <dbReference type="PROSITE-ProRule" id="PRU00325"/>
    </source>
</evidence>
<dbReference type="Pfam" id="PF04434">
    <property type="entry name" value="SWIM"/>
    <property type="match status" value="1"/>
</dbReference>